<dbReference type="Pfam" id="PF00005">
    <property type="entry name" value="ABC_tran"/>
    <property type="match status" value="1"/>
</dbReference>
<dbReference type="GO" id="GO:0015807">
    <property type="term" value="P:L-amino acid transport"/>
    <property type="evidence" value="ECO:0007669"/>
    <property type="project" value="TreeGrafter"/>
</dbReference>
<dbReference type="SMART" id="SM00382">
    <property type="entry name" value="AAA"/>
    <property type="match status" value="1"/>
</dbReference>
<dbReference type="AlphaFoldDB" id="A0A5C0ASK5"/>
<dbReference type="PANTHER" id="PTHR43820:SF4">
    <property type="entry name" value="HIGH-AFFINITY BRANCHED-CHAIN AMINO ACID TRANSPORT ATP-BINDING PROTEIN LIVF"/>
    <property type="match status" value="1"/>
</dbReference>
<comment type="similarity">
    <text evidence="1">Belongs to the ABC transporter superfamily.</text>
</comment>
<name>A0A5C0ASK5_9BURK</name>
<evidence type="ECO:0000256" key="1">
    <source>
        <dbReference type="ARBA" id="ARBA00005417"/>
    </source>
</evidence>
<dbReference type="GO" id="GO:0005524">
    <property type="term" value="F:ATP binding"/>
    <property type="evidence" value="ECO:0007669"/>
    <property type="project" value="UniProtKB-KW"/>
</dbReference>
<evidence type="ECO:0000256" key="6">
    <source>
        <dbReference type="ARBA" id="ARBA00022970"/>
    </source>
</evidence>
<evidence type="ECO:0000256" key="4">
    <source>
        <dbReference type="ARBA" id="ARBA00022741"/>
    </source>
</evidence>
<dbReference type="InterPro" id="IPR017871">
    <property type="entry name" value="ABC_transporter-like_CS"/>
</dbReference>
<evidence type="ECO:0000256" key="5">
    <source>
        <dbReference type="ARBA" id="ARBA00022840"/>
    </source>
</evidence>
<dbReference type="InterPro" id="IPR052156">
    <property type="entry name" value="BCAA_Transport_ATP-bd_LivF"/>
</dbReference>
<evidence type="ECO:0000313" key="9">
    <source>
        <dbReference type="Proteomes" id="UP000325161"/>
    </source>
</evidence>
<protein>
    <submittedName>
        <fullName evidence="8">ABC transporter ATP-binding protein</fullName>
    </submittedName>
</protein>
<dbReference type="GO" id="GO:0015658">
    <property type="term" value="F:branched-chain amino acid transmembrane transporter activity"/>
    <property type="evidence" value="ECO:0007669"/>
    <property type="project" value="TreeGrafter"/>
</dbReference>
<keyword evidence="3" id="KW-0472">Membrane</keyword>
<keyword evidence="4" id="KW-0547">Nucleotide-binding</keyword>
<dbReference type="PROSITE" id="PS50893">
    <property type="entry name" value="ABC_TRANSPORTER_2"/>
    <property type="match status" value="1"/>
</dbReference>
<dbReference type="OrthoDB" id="8689038at2"/>
<organism evidence="8 9">
    <name type="scientific">Pigmentiphaga aceris</name>
    <dbReference type="NCBI Taxonomy" id="1940612"/>
    <lineage>
        <taxon>Bacteria</taxon>
        <taxon>Pseudomonadati</taxon>
        <taxon>Pseudomonadota</taxon>
        <taxon>Betaproteobacteria</taxon>
        <taxon>Burkholderiales</taxon>
        <taxon>Alcaligenaceae</taxon>
        <taxon>Pigmentiphaga</taxon>
    </lineage>
</organism>
<dbReference type="CDD" id="cd03224">
    <property type="entry name" value="ABC_TM1139_LivF_branched"/>
    <property type="match status" value="1"/>
</dbReference>
<dbReference type="Gene3D" id="3.40.50.300">
    <property type="entry name" value="P-loop containing nucleotide triphosphate hydrolases"/>
    <property type="match status" value="1"/>
</dbReference>
<dbReference type="PROSITE" id="PS00211">
    <property type="entry name" value="ABC_TRANSPORTER_1"/>
    <property type="match status" value="1"/>
</dbReference>
<proteinExistence type="inferred from homology"/>
<keyword evidence="5 8" id="KW-0067">ATP-binding</keyword>
<sequence length="247" mass="26256">MSNTDQLVRFESVSAGYGGVTVLDRIDLSLARGEVLAVLGRNGAGKTTLLNALFNLGPELSGRITVKGESVTNWPTHRIARLGLALVPQGRGVFHTLAVHESLRLATLARKPAGRSVSPSASPWTLDRVYREFPRLHERRLASSGALSGGERQMLALARALLTQADTIVLDEPSEGLAPLAVEEVLVHHVSRLAAEGLTVVLAEQNVAMALRVATRALVLSAGRMVFDGTPAALAADHALHQEHLGV</sequence>
<keyword evidence="2" id="KW-0813">Transport</keyword>
<evidence type="ECO:0000256" key="2">
    <source>
        <dbReference type="ARBA" id="ARBA00022448"/>
    </source>
</evidence>
<dbReference type="GO" id="GO:0016887">
    <property type="term" value="F:ATP hydrolysis activity"/>
    <property type="evidence" value="ECO:0007669"/>
    <property type="project" value="InterPro"/>
</dbReference>
<evidence type="ECO:0000256" key="3">
    <source>
        <dbReference type="ARBA" id="ARBA00022475"/>
    </source>
</evidence>
<dbReference type="InterPro" id="IPR003439">
    <property type="entry name" value="ABC_transporter-like_ATP-bd"/>
</dbReference>
<dbReference type="InterPro" id="IPR003593">
    <property type="entry name" value="AAA+_ATPase"/>
</dbReference>
<dbReference type="EMBL" id="CP043046">
    <property type="protein sequence ID" value="QEI05252.1"/>
    <property type="molecule type" value="Genomic_DNA"/>
</dbReference>
<accession>A0A5C0ASK5</accession>
<reference evidence="8 9" key="1">
    <citation type="submission" date="2019-08" db="EMBL/GenBank/DDBJ databases">
        <title>Amphibian skin-associated Pigmentiphaga: genome sequence and occurrence across geography and hosts.</title>
        <authorList>
            <person name="Bletz M.C."/>
            <person name="Bunk B."/>
            <person name="Sproeer C."/>
            <person name="Biwer P."/>
            <person name="Reiter S."/>
            <person name="Rabemananjara F.C.E."/>
            <person name="Schulz S."/>
            <person name="Overmann J."/>
            <person name="Vences M."/>
        </authorList>
    </citation>
    <scope>NUCLEOTIDE SEQUENCE [LARGE SCALE GENOMIC DNA]</scope>
    <source>
        <strain evidence="8 9">Mada1488</strain>
    </source>
</reference>
<keyword evidence="3" id="KW-1003">Cell membrane</keyword>
<dbReference type="InterPro" id="IPR027417">
    <property type="entry name" value="P-loop_NTPase"/>
</dbReference>
<dbReference type="SUPFAM" id="SSF52540">
    <property type="entry name" value="P-loop containing nucleoside triphosphate hydrolases"/>
    <property type="match status" value="1"/>
</dbReference>
<evidence type="ECO:0000259" key="7">
    <source>
        <dbReference type="PROSITE" id="PS50893"/>
    </source>
</evidence>
<dbReference type="PANTHER" id="PTHR43820">
    <property type="entry name" value="HIGH-AFFINITY BRANCHED-CHAIN AMINO ACID TRANSPORT ATP-BINDING PROTEIN LIVF"/>
    <property type="match status" value="1"/>
</dbReference>
<dbReference type="RefSeq" id="WP_148813380.1">
    <property type="nucleotide sequence ID" value="NZ_CP043046.1"/>
</dbReference>
<keyword evidence="6" id="KW-0029">Amino-acid transport</keyword>
<gene>
    <name evidence="8" type="ORF">FXN63_04930</name>
</gene>
<keyword evidence="9" id="KW-1185">Reference proteome</keyword>
<evidence type="ECO:0000313" key="8">
    <source>
        <dbReference type="EMBL" id="QEI05252.1"/>
    </source>
</evidence>
<feature type="domain" description="ABC transporter" evidence="7">
    <location>
        <begin position="8"/>
        <end position="247"/>
    </location>
</feature>
<dbReference type="Proteomes" id="UP000325161">
    <property type="component" value="Chromosome"/>
</dbReference>
<dbReference type="KEGG" id="pacr:FXN63_04930"/>